<name>A0A1W1BN96_9ZZZZ</name>
<evidence type="ECO:0000256" key="6">
    <source>
        <dbReference type="ARBA" id="ARBA00022692"/>
    </source>
</evidence>
<evidence type="ECO:0000256" key="4">
    <source>
        <dbReference type="ARBA" id="ARBA00022475"/>
    </source>
</evidence>
<feature type="transmembrane region" description="Helical" evidence="12">
    <location>
        <begin position="74"/>
        <end position="92"/>
    </location>
</feature>
<dbReference type="GO" id="GO:0005506">
    <property type="term" value="F:iron ion binding"/>
    <property type="evidence" value="ECO:0007669"/>
    <property type="project" value="InterPro"/>
</dbReference>
<dbReference type="Pfam" id="PF01292">
    <property type="entry name" value="Ni_hydr_CYTB"/>
    <property type="match status" value="1"/>
</dbReference>
<evidence type="ECO:0000256" key="10">
    <source>
        <dbReference type="ARBA" id="ARBA00023004"/>
    </source>
</evidence>
<gene>
    <name evidence="14" type="ORF">MNB_SV-6-819</name>
</gene>
<keyword evidence="7" id="KW-0479">Metal-binding</keyword>
<accession>A0A1W1BN96</accession>
<dbReference type="PRINTS" id="PR00161">
    <property type="entry name" value="NIHGNASECYTB"/>
</dbReference>
<evidence type="ECO:0000256" key="2">
    <source>
        <dbReference type="ARBA" id="ARBA00008622"/>
    </source>
</evidence>
<evidence type="ECO:0000256" key="7">
    <source>
        <dbReference type="ARBA" id="ARBA00022723"/>
    </source>
</evidence>
<dbReference type="InterPro" id="IPR051542">
    <property type="entry name" value="Hydrogenase_cytochrome"/>
</dbReference>
<dbReference type="EMBL" id="FPHC01000036">
    <property type="protein sequence ID" value="SFV55014.1"/>
    <property type="molecule type" value="Genomic_DNA"/>
</dbReference>
<keyword evidence="5" id="KW-0349">Heme</keyword>
<evidence type="ECO:0000313" key="14">
    <source>
        <dbReference type="EMBL" id="SFV55014.1"/>
    </source>
</evidence>
<sequence length="188" mass="21700">MEQKKYSKLLRIWHWLNFVSISGLLATFFLRKTFLSWRDNSQIIVERLASFDIEISATQAKTIAKAIRAPMWEWHIIFGVMLAILLLFRLFIIYREGGFGYQKSSLHMNMVHLGYKAFYIILIFMTISGLAINSYELLGLSKDFTHSIKEMHEIVAWSVVIFVPLHIIGVVIADNQDQKGIVSKMISG</sequence>
<dbReference type="Gene3D" id="1.20.950.20">
    <property type="entry name" value="Transmembrane di-heme cytochromes, Chain C"/>
    <property type="match status" value="1"/>
</dbReference>
<keyword evidence="10" id="KW-0408">Iron</keyword>
<dbReference type="InterPro" id="IPR011577">
    <property type="entry name" value="Cyt_b561_bac/Ni-Hgenase"/>
</dbReference>
<evidence type="ECO:0000256" key="12">
    <source>
        <dbReference type="SAM" id="Phobius"/>
    </source>
</evidence>
<dbReference type="GO" id="GO:0022904">
    <property type="term" value="P:respiratory electron transport chain"/>
    <property type="evidence" value="ECO:0007669"/>
    <property type="project" value="InterPro"/>
</dbReference>
<reference evidence="14" key="1">
    <citation type="submission" date="2016-10" db="EMBL/GenBank/DDBJ databases">
        <authorList>
            <person name="de Groot N.N."/>
        </authorList>
    </citation>
    <scope>NUCLEOTIDE SEQUENCE</scope>
</reference>
<keyword evidence="9 12" id="KW-1133">Transmembrane helix</keyword>
<evidence type="ECO:0000256" key="1">
    <source>
        <dbReference type="ARBA" id="ARBA00004651"/>
    </source>
</evidence>
<protein>
    <submittedName>
        <fullName evidence="14">Ni,Fe-hydrogenase I cytochrome b subunit</fullName>
    </submittedName>
</protein>
<comment type="similarity">
    <text evidence="2">Belongs to the HupC/HyaC/HydC family.</text>
</comment>
<evidence type="ECO:0000259" key="13">
    <source>
        <dbReference type="Pfam" id="PF01292"/>
    </source>
</evidence>
<evidence type="ECO:0000256" key="3">
    <source>
        <dbReference type="ARBA" id="ARBA00022448"/>
    </source>
</evidence>
<dbReference type="GO" id="GO:0005886">
    <property type="term" value="C:plasma membrane"/>
    <property type="evidence" value="ECO:0007669"/>
    <property type="project" value="UniProtKB-SubCell"/>
</dbReference>
<keyword evidence="8" id="KW-0249">Electron transport</keyword>
<evidence type="ECO:0000256" key="8">
    <source>
        <dbReference type="ARBA" id="ARBA00022982"/>
    </source>
</evidence>
<evidence type="ECO:0000256" key="5">
    <source>
        <dbReference type="ARBA" id="ARBA00022617"/>
    </source>
</evidence>
<keyword evidence="6 12" id="KW-0812">Transmembrane</keyword>
<keyword evidence="11 12" id="KW-0472">Membrane</keyword>
<dbReference type="InterPro" id="IPR016174">
    <property type="entry name" value="Di-haem_cyt_TM"/>
</dbReference>
<dbReference type="PANTHER" id="PTHR30485">
    <property type="entry name" value="NI/FE-HYDROGENASE 1 B-TYPE CYTOCHROME SUBUNIT"/>
    <property type="match status" value="1"/>
</dbReference>
<feature type="transmembrane region" description="Helical" evidence="12">
    <location>
        <begin position="154"/>
        <end position="173"/>
    </location>
</feature>
<dbReference type="AlphaFoldDB" id="A0A1W1BN96"/>
<dbReference type="InterPro" id="IPR000516">
    <property type="entry name" value="Ni-dep_Hydgase_cyt-B"/>
</dbReference>
<feature type="transmembrane region" description="Helical" evidence="12">
    <location>
        <begin position="113"/>
        <end position="134"/>
    </location>
</feature>
<comment type="subcellular location">
    <subcellularLocation>
        <location evidence="1">Cell membrane</location>
        <topology evidence="1">Multi-pass membrane protein</topology>
    </subcellularLocation>
</comment>
<keyword evidence="4" id="KW-1003">Cell membrane</keyword>
<dbReference type="SUPFAM" id="SSF81342">
    <property type="entry name" value="Transmembrane di-heme cytochromes"/>
    <property type="match status" value="1"/>
</dbReference>
<dbReference type="GO" id="GO:0009055">
    <property type="term" value="F:electron transfer activity"/>
    <property type="evidence" value="ECO:0007669"/>
    <property type="project" value="InterPro"/>
</dbReference>
<organism evidence="14">
    <name type="scientific">hydrothermal vent metagenome</name>
    <dbReference type="NCBI Taxonomy" id="652676"/>
    <lineage>
        <taxon>unclassified sequences</taxon>
        <taxon>metagenomes</taxon>
        <taxon>ecological metagenomes</taxon>
    </lineage>
</organism>
<proteinExistence type="inferred from homology"/>
<dbReference type="GO" id="GO:0020037">
    <property type="term" value="F:heme binding"/>
    <property type="evidence" value="ECO:0007669"/>
    <property type="project" value="TreeGrafter"/>
</dbReference>
<dbReference type="PANTHER" id="PTHR30485:SF0">
    <property type="entry name" value="NI_FE-HYDROGENASE 1 B-TYPE CYTOCHROME SUBUNIT-RELATED"/>
    <property type="match status" value="1"/>
</dbReference>
<keyword evidence="3" id="KW-0813">Transport</keyword>
<feature type="domain" description="Cytochrome b561 bacterial/Ni-hydrogenase" evidence="13">
    <location>
        <begin position="6"/>
        <end position="188"/>
    </location>
</feature>
<evidence type="ECO:0000256" key="11">
    <source>
        <dbReference type="ARBA" id="ARBA00023136"/>
    </source>
</evidence>
<feature type="transmembrane region" description="Helical" evidence="12">
    <location>
        <begin position="12"/>
        <end position="30"/>
    </location>
</feature>
<evidence type="ECO:0000256" key="9">
    <source>
        <dbReference type="ARBA" id="ARBA00022989"/>
    </source>
</evidence>